<protein>
    <submittedName>
        <fullName evidence="1">Uncharacterized protein</fullName>
    </submittedName>
</protein>
<dbReference type="EMBL" id="PCDP01000082">
    <property type="protein sequence ID" value="PZM07581.1"/>
    <property type="molecule type" value="Genomic_DNA"/>
</dbReference>
<comment type="caution">
    <text evidence="1">The sequence shown here is derived from an EMBL/GenBank/DDBJ whole genome shotgun (WGS) entry which is preliminary data.</text>
</comment>
<gene>
    <name evidence="1" type="ORF">CPY51_31110</name>
</gene>
<dbReference type="OrthoDB" id="7226142at2"/>
<reference evidence="1 2" key="1">
    <citation type="journal article" date="2018" name="Sci. Rep.">
        <title>Rhizobium tumorigenes sp. nov., a novel plant tumorigenic bacterium isolated from cane gall tumors on thornless blackberry.</title>
        <authorList>
            <person name="Kuzmanovi N."/>
            <person name="Smalla K."/>
            <person name="Gronow S."/>
            <person name="PuBawska J."/>
        </authorList>
    </citation>
    <scope>NUCLEOTIDE SEQUENCE [LARGE SCALE GENOMIC DNA]</scope>
    <source>
        <strain evidence="1 2">CCBAU 85046</strain>
    </source>
</reference>
<dbReference type="AlphaFoldDB" id="A0A2W4C3E3"/>
<name>A0A2W4C3E3_9HYPH</name>
<proteinExistence type="predicted"/>
<accession>A0A2W4C3E3</accession>
<evidence type="ECO:0000313" key="1">
    <source>
        <dbReference type="EMBL" id="PZM07581.1"/>
    </source>
</evidence>
<sequence length="698" mass="71336">MADNTPALPPGFVLSNTAVHDDTPPLPAGFQLFPASRPGSHPGLEESQKLLDAEDQQKSMAGANGAVGAGLTGFANGIPIVGPAVLGGLQRAAAGIASVIDGEPYADKLKQAQDITAQAGADHPYVEAGGEIAGNIAGTAPLVAAAPAAFGVSAASVPARAIASATTNGVIGAADGYARNGGEGAAWGGGVGAVAGFAAPYVGHLIGEAYRGIRTAATQGEAARLAGTSRPAVDVAARALAADNATGATNANIAAAGQHAMLADAGPATQSVLDTAIARAGPGAGEAANRITARAEQASRDINNALDTSLGNPQGMVAPLTAIRDASLPARTAAYDAAYAAPIDYADPRGRTLENLIRTRVPPPIVARANNLMRVNGEQSQQMLARVADDGTVTYERLPDVRQIDYITRALNDVSRRGDGNGILGGNTSEGFAYGNLARTLRNATAALVPEYRTALDTAADPANAREAALFGQHILSPTVPRDEVEAFVSGLSNPELQHLRGGIRAKFAETIANVKRTVADPNTDARQGIAALRDLSSDAARQKLAYVLGPREAVNMFDTIDRAATAFQLRANVSTNSRTYARQAAERAVDTATSPSMVQNAASGKPIVTAQGFLKSLAGTDDASMLARKDETWRDVANLMTMPANTAQGSFLQALQGAAAQLPTIDRNTGRIVAGVTRGLSGGLVPQASRLSAGERQ</sequence>
<keyword evidence="2" id="KW-1185">Reference proteome</keyword>
<dbReference type="Proteomes" id="UP000248925">
    <property type="component" value="Unassembled WGS sequence"/>
</dbReference>
<evidence type="ECO:0000313" key="2">
    <source>
        <dbReference type="Proteomes" id="UP000248925"/>
    </source>
</evidence>
<dbReference type="RefSeq" id="WP_111164240.1">
    <property type="nucleotide sequence ID" value="NZ_PCDP01000082.1"/>
</dbReference>
<organism evidence="1 2">
    <name type="scientific">Rhizobium tubonense</name>
    <dbReference type="NCBI Taxonomy" id="484088"/>
    <lineage>
        <taxon>Bacteria</taxon>
        <taxon>Pseudomonadati</taxon>
        <taxon>Pseudomonadota</taxon>
        <taxon>Alphaproteobacteria</taxon>
        <taxon>Hyphomicrobiales</taxon>
        <taxon>Rhizobiaceae</taxon>
        <taxon>Rhizobium/Agrobacterium group</taxon>
        <taxon>Rhizobium</taxon>
    </lineage>
</organism>